<accession>A0AAD7DRB7</accession>
<gene>
    <name evidence="2" type="ORF">B0H17DRAFT_901427</name>
</gene>
<evidence type="ECO:0000313" key="3">
    <source>
        <dbReference type="Proteomes" id="UP001221757"/>
    </source>
</evidence>
<feature type="region of interest" description="Disordered" evidence="1">
    <location>
        <begin position="56"/>
        <end position="76"/>
    </location>
</feature>
<reference evidence="2" key="1">
    <citation type="submission" date="2023-03" db="EMBL/GenBank/DDBJ databases">
        <title>Massive genome expansion in bonnet fungi (Mycena s.s.) driven by repeated elements and novel gene families across ecological guilds.</title>
        <authorList>
            <consortium name="Lawrence Berkeley National Laboratory"/>
            <person name="Harder C.B."/>
            <person name="Miyauchi S."/>
            <person name="Viragh M."/>
            <person name="Kuo A."/>
            <person name="Thoen E."/>
            <person name="Andreopoulos B."/>
            <person name="Lu D."/>
            <person name="Skrede I."/>
            <person name="Drula E."/>
            <person name="Henrissat B."/>
            <person name="Morin E."/>
            <person name="Kohler A."/>
            <person name="Barry K."/>
            <person name="LaButti K."/>
            <person name="Morin E."/>
            <person name="Salamov A."/>
            <person name="Lipzen A."/>
            <person name="Mereny Z."/>
            <person name="Hegedus B."/>
            <person name="Baldrian P."/>
            <person name="Stursova M."/>
            <person name="Weitz H."/>
            <person name="Taylor A."/>
            <person name="Grigoriev I.V."/>
            <person name="Nagy L.G."/>
            <person name="Martin F."/>
            <person name="Kauserud H."/>
        </authorList>
    </citation>
    <scope>NUCLEOTIDE SEQUENCE</scope>
    <source>
        <strain evidence="2">CBHHK067</strain>
    </source>
</reference>
<evidence type="ECO:0000313" key="2">
    <source>
        <dbReference type="EMBL" id="KAJ7695916.1"/>
    </source>
</evidence>
<dbReference type="EMBL" id="JARKIE010000036">
    <property type="protein sequence ID" value="KAJ7695916.1"/>
    <property type="molecule type" value="Genomic_DNA"/>
</dbReference>
<dbReference type="Proteomes" id="UP001221757">
    <property type="component" value="Unassembled WGS sequence"/>
</dbReference>
<sequence length="260" mass="29789">LTLYLHMLIWVKNVLSPQDIRDRLMSADSIFQRKMIAYLEAVHQGDFIHGSMEEVRRQVKTDPHPTPEEEDEQSTLTYQVPTQTLPSVPPLLCSEEHGDESCNTCRALSQWWVKYEHKVDDLVLRSNVHKCRESVQDKCEEASKKDWRGLKGKGSKDQPKVQERRGCLSKTGICKARFPRDLFETTHVDGEGHMNIRKREAYINTISRVVTHLTRSNTDVTSLLSGTTVKAVVSYVSAYVSKLGLKTYQAFASVYDVFER</sequence>
<organism evidence="2 3">
    <name type="scientific">Mycena rosella</name>
    <name type="common">Pink bonnet</name>
    <name type="synonym">Agaricus rosellus</name>
    <dbReference type="NCBI Taxonomy" id="1033263"/>
    <lineage>
        <taxon>Eukaryota</taxon>
        <taxon>Fungi</taxon>
        <taxon>Dikarya</taxon>
        <taxon>Basidiomycota</taxon>
        <taxon>Agaricomycotina</taxon>
        <taxon>Agaricomycetes</taxon>
        <taxon>Agaricomycetidae</taxon>
        <taxon>Agaricales</taxon>
        <taxon>Marasmiineae</taxon>
        <taxon>Mycenaceae</taxon>
        <taxon>Mycena</taxon>
    </lineage>
</organism>
<feature type="non-terminal residue" evidence="2">
    <location>
        <position position="1"/>
    </location>
</feature>
<proteinExistence type="predicted"/>
<evidence type="ECO:0000256" key="1">
    <source>
        <dbReference type="SAM" id="MobiDB-lite"/>
    </source>
</evidence>
<feature type="compositionally biased region" description="Basic and acidic residues" evidence="1">
    <location>
        <begin position="56"/>
        <end position="67"/>
    </location>
</feature>
<name>A0AAD7DRB7_MYCRO</name>
<protein>
    <submittedName>
        <fullName evidence="2">Uncharacterized protein</fullName>
    </submittedName>
</protein>
<feature type="non-terminal residue" evidence="2">
    <location>
        <position position="260"/>
    </location>
</feature>
<dbReference type="AlphaFoldDB" id="A0AAD7DRB7"/>
<keyword evidence="3" id="KW-1185">Reference proteome</keyword>
<comment type="caution">
    <text evidence="2">The sequence shown here is derived from an EMBL/GenBank/DDBJ whole genome shotgun (WGS) entry which is preliminary data.</text>
</comment>